<feature type="signal peptide" evidence="1">
    <location>
        <begin position="1"/>
        <end position="20"/>
    </location>
</feature>
<evidence type="ECO:0000313" key="2">
    <source>
        <dbReference type="EMBL" id="GGZ96934.1"/>
    </source>
</evidence>
<evidence type="ECO:0000313" key="3">
    <source>
        <dbReference type="Proteomes" id="UP000614811"/>
    </source>
</evidence>
<reference evidence="2" key="2">
    <citation type="submission" date="2020-09" db="EMBL/GenBank/DDBJ databases">
        <authorList>
            <person name="Sun Q."/>
            <person name="Kim S."/>
        </authorList>
    </citation>
    <scope>NUCLEOTIDE SEQUENCE</scope>
    <source>
        <strain evidence="2">KCTC 12711</strain>
    </source>
</reference>
<name>A0A918REK0_9GAMM</name>
<feature type="chain" id="PRO_5037011322" evidence="1">
    <location>
        <begin position="21"/>
        <end position="249"/>
    </location>
</feature>
<dbReference type="EMBL" id="BMXA01000001">
    <property type="protein sequence ID" value="GGZ96934.1"/>
    <property type="molecule type" value="Genomic_DNA"/>
</dbReference>
<keyword evidence="1" id="KW-0732">Signal</keyword>
<dbReference type="RefSeq" id="WP_189398095.1">
    <property type="nucleotide sequence ID" value="NZ_BMXA01000001.1"/>
</dbReference>
<sequence length="249" mass="27192">MLRKFASILCSLLVSSSAIAGDWSGQGEAGYMRASGNTQSETINLGLNFLWEGTAWSNEFDLAVYQSSSDGLDSADSLEAAYTLERSLSERSSLFMSLSYLDDQFDGFTEQSSISAGYSYKLIDRESTTWETGIGIGYRDTEEIIPAADPALAPTLIDISGSTAVLRSKFNTELTDNTKFKWNLKTEIGSDNTYAQSDAALLVAMNSRFSLKAQVIVRHNTDPAPTSKKTDTVSLLSLVYNFGERPKAE</sequence>
<gene>
    <name evidence="2" type="ORF">GCM10008090_01470</name>
</gene>
<reference evidence="2" key="1">
    <citation type="journal article" date="2014" name="Int. J. Syst. Evol. Microbiol.">
        <title>Complete genome sequence of Corynebacterium casei LMG S-19264T (=DSM 44701T), isolated from a smear-ripened cheese.</title>
        <authorList>
            <consortium name="US DOE Joint Genome Institute (JGI-PGF)"/>
            <person name="Walter F."/>
            <person name="Albersmeier A."/>
            <person name="Kalinowski J."/>
            <person name="Ruckert C."/>
        </authorList>
    </citation>
    <scope>NUCLEOTIDE SEQUENCE</scope>
    <source>
        <strain evidence="2">KCTC 12711</strain>
    </source>
</reference>
<dbReference type="InterPro" id="IPR007433">
    <property type="entry name" value="DUF481"/>
</dbReference>
<proteinExistence type="predicted"/>
<comment type="caution">
    <text evidence="2">The sequence shown here is derived from an EMBL/GenBank/DDBJ whole genome shotgun (WGS) entry which is preliminary data.</text>
</comment>
<dbReference type="AlphaFoldDB" id="A0A918REK0"/>
<keyword evidence="3" id="KW-1185">Reference proteome</keyword>
<accession>A0A918REK0</accession>
<dbReference type="Pfam" id="PF04338">
    <property type="entry name" value="DUF481"/>
    <property type="match status" value="1"/>
</dbReference>
<protein>
    <submittedName>
        <fullName evidence="2">Salt-induced outer membrane protein</fullName>
    </submittedName>
</protein>
<dbReference type="Proteomes" id="UP000614811">
    <property type="component" value="Unassembled WGS sequence"/>
</dbReference>
<organism evidence="2 3">
    <name type="scientific">Arenicella chitinivorans</name>
    <dbReference type="NCBI Taxonomy" id="1329800"/>
    <lineage>
        <taxon>Bacteria</taxon>
        <taxon>Pseudomonadati</taxon>
        <taxon>Pseudomonadota</taxon>
        <taxon>Gammaproteobacteria</taxon>
        <taxon>Arenicellales</taxon>
        <taxon>Arenicellaceae</taxon>
        <taxon>Arenicella</taxon>
    </lineage>
</organism>
<evidence type="ECO:0000256" key="1">
    <source>
        <dbReference type="SAM" id="SignalP"/>
    </source>
</evidence>